<evidence type="ECO:0000256" key="1">
    <source>
        <dbReference type="SAM" id="MobiDB-lite"/>
    </source>
</evidence>
<dbReference type="PANTHER" id="PTHR15446:SF2">
    <property type="entry name" value="UROPLAKIN-3B-LIKE PROTEIN 1-RELATED"/>
    <property type="match status" value="1"/>
</dbReference>
<keyword evidence="2" id="KW-0472">Membrane</keyword>
<keyword evidence="2" id="KW-0812">Transmembrane</keyword>
<dbReference type="Ensembl" id="ENSSFOT00015040186.1">
    <property type="protein sequence ID" value="ENSSFOP00015067428.1"/>
    <property type="gene ID" value="ENSSFOG00015027271.1"/>
</dbReference>
<proteinExistence type="predicted"/>
<feature type="region of interest" description="Disordered" evidence="1">
    <location>
        <begin position="292"/>
        <end position="324"/>
    </location>
</feature>
<evidence type="ECO:0000256" key="3">
    <source>
        <dbReference type="SAM" id="SignalP"/>
    </source>
</evidence>
<reference evidence="4 5" key="1">
    <citation type="submission" date="2019-04" db="EMBL/GenBank/DDBJ databases">
        <authorList>
            <consortium name="Wellcome Sanger Institute Data Sharing"/>
        </authorList>
    </citation>
    <scope>NUCLEOTIDE SEQUENCE [LARGE SCALE GENOMIC DNA]</scope>
</reference>
<gene>
    <name evidence="4" type="primary">LOC108928070</name>
</gene>
<dbReference type="AlphaFoldDB" id="A0A8C9VZR3"/>
<sequence>MAPHTPHTVSCVIFIVSVCIAASQITEVNYSPEVSSYKMAGRVTANTVVLQLPRCYFNSAPSLCNFLCDVYLVPAVDSGVNNFDADKTKASILSLSPYPTAFTGSNPKNYYLTKVGPLSNYPCVVPPGVMFFRAGADGNCSTPNCNGALPTGSTVRFKYLLFNSATQALLMETNWSGEVILYSLSNPATIDDSMKRRSGGMIVITSILSVFLALLLLLLIGLSIYACRYTPEKEPLPSLGSLRVKKYDTHNVKQPQLYVNQGYVDETKRYASSEVLPSQLKISEDLGDSVKLKRYQNYDPPSSEDKNTEKQTEQQTPQDKVYKV</sequence>
<feature type="signal peptide" evidence="3">
    <location>
        <begin position="1"/>
        <end position="21"/>
    </location>
</feature>
<protein>
    <submittedName>
        <fullName evidence="4">Uroplakin 3b</fullName>
    </submittedName>
</protein>
<dbReference type="PANTHER" id="PTHR15446">
    <property type="entry name" value="UROPLAKIN III"/>
    <property type="match status" value="1"/>
</dbReference>
<evidence type="ECO:0000256" key="2">
    <source>
        <dbReference type="SAM" id="Phobius"/>
    </source>
</evidence>
<dbReference type="Proteomes" id="UP000694397">
    <property type="component" value="Chromosome 25"/>
</dbReference>
<dbReference type="InterPro" id="IPR024831">
    <property type="entry name" value="Uroplakin-3"/>
</dbReference>
<reference evidence="4" key="2">
    <citation type="submission" date="2025-08" db="UniProtKB">
        <authorList>
            <consortium name="Ensembl"/>
        </authorList>
    </citation>
    <scope>IDENTIFICATION</scope>
</reference>
<keyword evidence="5" id="KW-1185">Reference proteome</keyword>
<feature type="compositionally biased region" description="Basic and acidic residues" evidence="1">
    <location>
        <begin position="303"/>
        <end position="312"/>
    </location>
</feature>
<dbReference type="GO" id="GO:0072046">
    <property type="term" value="P:establishment of planar polarity involved in nephron morphogenesis"/>
    <property type="evidence" value="ECO:0007669"/>
    <property type="project" value="Ensembl"/>
</dbReference>
<dbReference type="OrthoDB" id="9945328at2759"/>
<dbReference type="KEGG" id="sfm:108928070"/>
<dbReference type="GeneID" id="108928070"/>
<reference evidence="4" key="3">
    <citation type="submission" date="2025-09" db="UniProtKB">
        <authorList>
            <consortium name="Ensembl"/>
        </authorList>
    </citation>
    <scope>IDENTIFICATION</scope>
</reference>
<accession>A0A8C9VZR3</accession>
<name>A0A8C9VZR3_SCLFO</name>
<dbReference type="GeneTree" id="ENSGT00940000153392"/>
<feature type="chain" id="PRO_5034557213" evidence="3">
    <location>
        <begin position="22"/>
        <end position="324"/>
    </location>
</feature>
<keyword evidence="3" id="KW-0732">Signal</keyword>
<feature type="transmembrane region" description="Helical" evidence="2">
    <location>
        <begin position="202"/>
        <end position="226"/>
    </location>
</feature>
<evidence type="ECO:0000313" key="5">
    <source>
        <dbReference type="Proteomes" id="UP000694397"/>
    </source>
</evidence>
<dbReference type="GO" id="GO:0016020">
    <property type="term" value="C:membrane"/>
    <property type="evidence" value="ECO:0007669"/>
    <property type="project" value="TreeGrafter"/>
</dbReference>
<organism evidence="4 5">
    <name type="scientific">Scleropages formosus</name>
    <name type="common">Asian bonytongue</name>
    <name type="synonym">Osteoglossum formosum</name>
    <dbReference type="NCBI Taxonomy" id="113540"/>
    <lineage>
        <taxon>Eukaryota</taxon>
        <taxon>Metazoa</taxon>
        <taxon>Chordata</taxon>
        <taxon>Craniata</taxon>
        <taxon>Vertebrata</taxon>
        <taxon>Euteleostomi</taxon>
        <taxon>Actinopterygii</taxon>
        <taxon>Neopterygii</taxon>
        <taxon>Teleostei</taxon>
        <taxon>Osteoglossocephala</taxon>
        <taxon>Osteoglossomorpha</taxon>
        <taxon>Osteoglossiformes</taxon>
        <taxon>Osteoglossidae</taxon>
        <taxon>Scleropages</taxon>
    </lineage>
</organism>
<dbReference type="RefSeq" id="XP_018597363.1">
    <property type="nucleotide sequence ID" value="XM_018741847.2"/>
</dbReference>
<keyword evidence="2" id="KW-1133">Transmembrane helix</keyword>
<evidence type="ECO:0000313" key="4">
    <source>
        <dbReference type="Ensembl" id="ENSSFOP00015067428.1"/>
    </source>
</evidence>